<dbReference type="EMBL" id="KK853510">
    <property type="protein sequence ID" value="KDR07079.1"/>
    <property type="molecule type" value="Genomic_DNA"/>
</dbReference>
<accession>A0A067QQR3</accession>
<evidence type="ECO:0000313" key="1">
    <source>
        <dbReference type="EMBL" id="KDR07079.1"/>
    </source>
</evidence>
<dbReference type="InParanoid" id="A0A067QQR3"/>
<proteinExistence type="predicted"/>
<dbReference type="AlphaFoldDB" id="A0A067QQR3"/>
<reference evidence="1 2" key="1">
    <citation type="journal article" date="2014" name="Nat. Commun.">
        <title>Molecular traces of alternative social organization in a termite genome.</title>
        <authorList>
            <person name="Terrapon N."/>
            <person name="Li C."/>
            <person name="Robertson H.M."/>
            <person name="Ji L."/>
            <person name="Meng X."/>
            <person name="Booth W."/>
            <person name="Chen Z."/>
            <person name="Childers C.P."/>
            <person name="Glastad K.M."/>
            <person name="Gokhale K."/>
            <person name="Gowin J."/>
            <person name="Gronenberg W."/>
            <person name="Hermansen R.A."/>
            <person name="Hu H."/>
            <person name="Hunt B.G."/>
            <person name="Huylmans A.K."/>
            <person name="Khalil S.M."/>
            <person name="Mitchell R.D."/>
            <person name="Munoz-Torres M.C."/>
            <person name="Mustard J.A."/>
            <person name="Pan H."/>
            <person name="Reese J.T."/>
            <person name="Scharf M.E."/>
            <person name="Sun F."/>
            <person name="Vogel H."/>
            <person name="Xiao J."/>
            <person name="Yang W."/>
            <person name="Yang Z."/>
            <person name="Yang Z."/>
            <person name="Zhou J."/>
            <person name="Zhu J."/>
            <person name="Brent C.S."/>
            <person name="Elsik C.G."/>
            <person name="Goodisman M.A."/>
            <person name="Liberles D.A."/>
            <person name="Roe R.M."/>
            <person name="Vargo E.L."/>
            <person name="Vilcinskas A."/>
            <person name="Wang J."/>
            <person name="Bornberg-Bauer E."/>
            <person name="Korb J."/>
            <person name="Zhang G."/>
            <person name="Liebig J."/>
        </authorList>
    </citation>
    <scope>NUCLEOTIDE SEQUENCE [LARGE SCALE GENOMIC DNA]</scope>
    <source>
        <tissue evidence="1">Whole organism</tissue>
    </source>
</reference>
<dbReference type="Proteomes" id="UP000027135">
    <property type="component" value="Unassembled WGS sequence"/>
</dbReference>
<keyword evidence="2" id="KW-1185">Reference proteome</keyword>
<organism evidence="1 2">
    <name type="scientific">Zootermopsis nevadensis</name>
    <name type="common">Dampwood termite</name>
    <dbReference type="NCBI Taxonomy" id="136037"/>
    <lineage>
        <taxon>Eukaryota</taxon>
        <taxon>Metazoa</taxon>
        <taxon>Ecdysozoa</taxon>
        <taxon>Arthropoda</taxon>
        <taxon>Hexapoda</taxon>
        <taxon>Insecta</taxon>
        <taxon>Pterygota</taxon>
        <taxon>Neoptera</taxon>
        <taxon>Polyneoptera</taxon>
        <taxon>Dictyoptera</taxon>
        <taxon>Blattodea</taxon>
        <taxon>Blattoidea</taxon>
        <taxon>Termitoidae</taxon>
        <taxon>Termopsidae</taxon>
        <taxon>Zootermopsis</taxon>
    </lineage>
</organism>
<gene>
    <name evidence="1" type="ORF">L798_03410</name>
</gene>
<sequence>MTRILLWAITTRRRRSPRSCISCICANVPVVYISDKLLTTSDSYSSLVLRKTPTYGWFNFTFLLIRSIKVGFVI</sequence>
<protein>
    <submittedName>
        <fullName evidence="1">Uncharacterized protein</fullName>
    </submittedName>
</protein>
<evidence type="ECO:0000313" key="2">
    <source>
        <dbReference type="Proteomes" id="UP000027135"/>
    </source>
</evidence>
<name>A0A067QQR3_ZOONE</name>